<evidence type="ECO:0000313" key="3">
    <source>
        <dbReference type="Proteomes" id="UP000199400"/>
    </source>
</evidence>
<protein>
    <submittedName>
        <fullName evidence="2">Uncharacterized protein</fullName>
    </submittedName>
</protein>
<proteinExistence type="predicted"/>
<organism evidence="2 3">
    <name type="scientific">Nannocystis exedens</name>
    <dbReference type="NCBI Taxonomy" id="54"/>
    <lineage>
        <taxon>Bacteria</taxon>
        <taxon>Pseudomonadati</taxon>
        <taxon>Myxococcota</taxon>
        <taxon>Polyangia</taxon>
        <taxon>Nannocystales</taxon>
        <taxon>Nannocystaceae</taxon>
        <taxon>Nannocystis</taxon>
    </lineage>
</organism>
<evidence type="ECO:0000313" key="2">
    <source>
        <dbReference type="EMBL" id="SFE47964.1"/>
    </source>
</evidence>
<gene>
    <name evidence="2" type="ORF">SAMN02745121_04403</name>
</gene>
<dbReference type="AlphaFoldDB" id="A0A1I2AVF7"/>
<dbReference type="EMBL" id="FOMX01000014">
    <property type="protein sequence ID" value="SFE47964.1"/>
    <property type="molecule type" value="Genomic_DNA"/>
</dbReference>
<name>A0A1I2AVF7_9BACT</name>
<sequence>MTEQREYATRTNLHAFYSHSQLLIVAEGELPSTEYEIDIGHQAGEPIPTFALTHRARPTAADTPPKATPFRYGEIFSIGRPPDIIRVRHKDGLDDVNVEFTRDDLVDIVLSLSGGDVEVALPDSDGDTNSPIPPPPPSGFDTHPPSAENASAPVETRPLTASEKAGILGDIAVRYREAIGYSNKLSFDEAFADALKKLPPPSVKFPDMLETVEVVQIGASFGGIAGFRRLEVRIRAYPD</sequence>
<dbReference type="OrthoDB" id="4761036at2"/>
<keyword evidence="3" id="KW-1185">Reference proteome</keyword>
<dbReference type="Proteomes" id="UP000199400">
    <property type="component" value="Unassembled WGS sequence"/>
</dbReference>
<accession>A0A1I2AVF7</accession>
<reference evidence="3" key="1">
    <citation type="submission" date="2016-10" db="EMBL/GenBank/DDBJ databases">
        <authorList>
            <person name="Varghese N."/>
            <person name="Submissions S."/>
        </authorList>
    </citation>
    <scope>NUCLEOTIDE SEQUENCE [LARGE SCALE GENOMIC DNA]</scope>
    <source>
        <strain evidence="3">ATCC 25963</strain>
    </source>
</reference>
<feature type="region of interest" description="Disordered" evidence="1">
    <location>
        <begin position="119"/>
        <end position="158"/>
    </location>
</feature>
<evidence type="ECO:0000256" key="1">
    <source>
        <dbReference type="SAM" id="MobiDB-lite"/>
    </source>
</evidence>
<dbReference type="RefSeq" id="WP_143140740.1">
    <property type="nucleotide sequence ID" value="NZ_FOMX01000014.1"/>
</dbReference>